<evidence type="ECO:0000313" key="2">
    <source>
        <dbReference type="Proteomes" id="UP000215199"/>
    </source>
</evidence>
<dbReference type="EMBL" id="NMUL01000047">
    <property type="protein sequence ID" value="OXM61389.1"/>
    <property type="molecule type" value="Genomic_DNA"/>
</dbReference>
<dbReference type="AlphaFoldDB" id="A0A229SS43"/>
<proteinExistence type="predicted"/>
<protein>
    <submittedName>
        <fullName evidence="1">Uncharacterized protein</fullName>
    </submittedName>
</protein>
<evidence type="ECO:0000313" key="1">
    <source>
        <dbReference type="EMBL" id="OXM61389.1"/>
    </source>
</evidence>
<dbReference type="RefSeq" id="WP_093952547.1">
    <property type="nucleotide sequence ID" value="NZ_NMUL01000047.1"/>
</dbReference>
<accession>A0A229SS43</accession>
<keyword evidence="2" id="KW-1185">Reference proteome</keyword>
<organism evidence="1 2">
    <name type="scientific">Amycolatopsis vastitatis</name>
    <dbReference type="NCBI Taxonomy" id="1905142"/>
    <lineage>
        <taxon>Bacteria</taxon>
        <taxon>Bacillati</taxon>
        <taxon>Actinomycetota</taxon>
        <taxon>Actinomycetes</taxon>
        <taxon>Pseudonocardiales</taxon>
        <taxon>Pseudonocardiaceae</taxon>
        <taxon>Amycolatopsis</taxon>
    </lineage>
</organism>
<sequence>MTALVMCFELKRPVDESLRIALERWLEVARTVPGFVRFSFDASDTEAIATLVVDDPAVVDAINVAVGTTTWVDDNVGPYLARLPHVVQGEPIVESAAIG</sequence>
<reference evidence="2" key="1">
    <citation type="submission" date="2017-07" db="EMBL/GenBank/DDBJ databases">
        <title>Comparative genome mining reveals phylogenetic distribution patterns of secondary metabolites in Amycolatopsis.</title>
        <authorList>
            <person name="Adamek M."/>
            <person name="Alanjary M."/>
            <person name="Sales-Ortells H."/>
            <person name="Goodfellow M."/>
            <person name="Bull A.T."/>
            <person name="Kalinowski J."/>
            <person name="Ziemert N."/>
        </authorList>
    </citation>
    <scope>NUCLEOTIDE SEQUENCE [LARGE SCALE GENOMIC DNA]</scope>
    <source>
        <strain evidence="2">H5</strain>
    </source>
</reference>
<name>A0A229SS43_9PSEU</name>
<gene>
    <name evidence="1" type="ORF">CF165_38605</name>
</gene>
<dbReference type="Proteomes" id="UP000215199">
    <property type="component" value="Unassembled WGS sequence"/>
</dbReference>
<comment type="caution">
    <text evidence="1">The sequence shown here is derived from an EMBL/GenBank/DDBJ whole genome shotgun (WGS) entry which is preliminary data.</text>
</comment>